<gene>
    <name evidence="1" type="ORF">CP978_17640</name>
</gene>
<accession>A0A5P2W5L8</accession>
<dbReference type="AlphaFoldDB" id="A0A5P2W5L8"/>
<proteinExistence type="predicted"/>
<sequence>MSGLRDKARAAAEDATNCPVHYDVSRAAAKADVTGTAEPGEVSAELDDHAEKDEPIATFKGAVVECAYQLAGEPVTVESIAVERGRAANLMAPKISADAGLGIDRLATYLDGVAKADLNAPVLTESGNVASIRLPVDGKGDIALVITFGENQHTRLSSHQVSVMTAELAGQAKW</sequence>
<dbReference type="EMBL" id="CP023747">
    <property type="protein sequence ID" value="QEV40121.1"/>
    <property type="molecule type" value="Genomic_DNA"/>
</dbReference>
<name>A0A5P2W5L8_9ACTN</name>
<evidence type="ECO:0000313" key="1">
    <source>
        <dbReference type="EMBL" id="QEV40121.1"/>
    </source>
</evidence>
<organism evidence="1 2">
    <name type="scientific">Streptomyces nodosus</name>
    <dbReference type="NCBI Taxonomy" id="40318"/>
    <lineage>
        <taxon>Bacteria</taxon>
        <taxon>Bacillati</taxon>
        <taxon>Actinomycetota</taxon>
        <taxon>Actinomycetes</taxon>
        <taxon>Kitasatosporales</taxon>
        <taxon>Streptomycetaceae</taxon>
        <taxon>Streptomyces</taxon>
    </lineage>
</organism>
<reference evidence="1 2" key="1">
    <citation type="submission" date="2017-09" db="EMBL/GenBank/DDBJ databases">
        <title>Streptomyces genome completion.</title>
        <authorList>
            <person name="Lee N."/>
            <person name="Cho B.-K."/>
        </authorList>
    </citation>
    <scope>NUCLEOTIDE SEQUENCE [LARGE SCALE GENOMIC DNA]</scope>
    <source>
        <strain evidence="1 2">ATCC 14899</strain>
    </source>
</reference>
<evidence type="ECO:0000313" key="2">
    <source>
        <dbReference type="Proteomes" id="UP000325763"/>
    </source>
</evidence>
<dbReference type="Proteomes" id="UP000325763">
    <property type="component" value="Chromosome"/>
</dbReference>
<dbReference type="KEGG" id="snq:CP978_17640"/>
<protein>
    <submittedName>
        <fullName evidence="1">Uncharacterized protein</fullName>
    </submittedName>
</protein>